<keyword evidence="4" id="KW-0472">Membrane</keyword>
<protein>
    <submittedName>
        <fullName evidence="5">Transmembrane protein, putative</fullName>
    </submittedName>
</protein>
<evidence type="ECO:0000313" key="5">
    <source>
        <dbReference type="EMBL" id="EAR88674.2"/>
    </source>
</evidence>
<dbReference type="InterPro" id="IPR001611">
    <property type="entry name" value="Leu-rich_rpt"/>
</dbReference>
<dbReference type="Pfam" id="PF13516">
    <property type="entry name" value="LRR_6"/>
    <property type="match status" value="6"/>
</dbReference>
<dbReference type="GeneID" id="7828215"/>
<gene>
    <name evidence="5" type="ORF">TTHERM_00964310</name>
</gene>
<evidence type="ECO:0000256" key="4">
    <source>
        <dbReference type="SAM" id="Phobius"/>
    </source>
</evidence>
<dbReference type="InterPro" id="IPR027038">
    <property type="entry name" value="RanGap"/>
</dbReference>
<dbReference type="OrthoDB" id="366387at2759"/>
<dbReference type="GO" id="GO:0006913">
    <property type="term" value="P:nucleocytoplasmic transport"/>
    <property type="evidence" value="ECO:0007669"/>
    <property type="project" value="TreeGrafter"/>
</dbReference>
<feature type="transmembrane region" description="Helical" evidence="4">
    <location>
        <begin position="1046"/>
        <end position="1067"/>
    </location>
</feature>
<dbReference type="PANTHER" id="PTHR24113">
    <property type="entry name" value="RAN GTPASE-ACTIVATING PROTEIN 1"/>
    <property type="match status" value="1"/>
</dbReference>
<dbReference type="InParanoid" id="Q22TT7"/>
<feature type="transmembrane region" description="Helical" evidence="4">
    <location>
        <begin position="945"/>
        <end position="968"/>
    </location>
</feature>
<keyword evidence="2" id="KW-0433">Leucine-rich repeat</keyword>
<keyword evidence="6" id="KW-1185">Reference proteome</keyword>
<dbReference type="GO" id="GO:0005829">
    <property type="term" value="C:cytosol"/>
    <property type="evidence" value="ECO:0007669"/>
    <property type="project" value="TreeGrafter"/>
</dbReference>
<dbReference type="HOGENOM" id="CLU_002566_0_0_1"/>
<dbReference type="GO" id="GO:0005634">
    <property type="term" value="C:nucleus"/>
    <property type="evidence" value="ECO:0007669"/>
    <property type="project" value="TreeGrafter"/>
</dbReference>
<evidence type="ECO:0000256" key="2">
    <source>
        <dbReference type="ARBA" id="ARBA00022614"/>
    </source>
</evidence>
<organism evidence="5 6">
    <name type="scientific">Tetrahymena thermophila (strain SB210)</name>
    <dbReference type="NCBI Taxonomy" id="312017"/>
    <lineage>
        <taxon>Eukaryota</taxon>
        <taxon>Sar</taxon>
        <taxon>Alveolata</taxon>
        <taxon>Ciliophora</taxon>
        <taxon>Intramacronucleata</taxon>
        <taxon>Oligohymenophorea</taxon>
        <taxon>Hymenostomatida</taxon>
        <taxon>Tetrahymenina</taxon>
        <taxon>Tetrahymenidae</taxon>
        <taxon>Tetrahymena</taxon>
    </lineage>
</organism>
<proteinExistence type="predicted"/>
<evidence type="ECO:0000256" key="3">
    <source>
        <dbReference type="ARBA" id="ARBA00022737"/>
    </source>
</evidence>
<name>Q22TT7_TETTS</name>
<dbReference type="RefSeq" id="XP_001008919.2">
    <property type="nucleotide sequence ID" value="XM_001008919.2"/>
</dbReference>
<dbReference type="EMBL" id="GG662838">
    <property type="protein sequence ID" value="EAR88674.2"/>
    <property type="molecule type" value="Genomic_DNA"/>
</dbReference>
<dbReference type="PANTHER" id="PTHR24113:SF12">
    <property type="entry name" value="RAN GTPASE-ACTIVATING PROTEIN 1"/>
    <property type="match status" value="1"/>
</dbReference>
<sequence length="2059" mass="229418">MVIANIYEDTITNRKQKDKLNEIDFSYLTFLSTFDNNQCTAYLKIFNVKTNKRLLLGIKDKQKLETIFKKAESKNNDVNRFAGRRNQFKLYNLLQFEEDINKIQLLYSECLNLYSAVIKMLMKNFIKINEMFTLLKQYMDSRTKLETKIQLQLKQNHKSEALKNICINFDFYLLYKQNLINSYQKSNRSSSQYLARQEYYHKSSCFAFVSLLDQSFGAIKKVNTSFVKTFGYLNKQQIQDKSIFQVLPSSNYQRDQQLILQQLLLPTYSDIQTLPLFLAKHQAGYCVPIQLQIQSQILDSQDFGFTLWAKPIYEETIYLLLDNQNPNLIKLANKLFYKKYLKEKVYHSQIQLIKTESIIPIIHYLIQISRKEKNKQFQTVFVSPNQDFLKEKSLEDWNFLNYLKHAQIFSATVSLHFQNELSQFQSGIYLAIENIQPLNSLKEKFDLLKFYQQQIKEICNISLELELDCLEYNQIGLTNFNFSDHYDDNTLQTRSQIQLSKYNSLQNEKFPYTNQLTSSTTNYNSLYKSNGILIKQIIDSDMTRNKAIITAVSPRYNFECMPMTPAASQTHQLNIQVDESFDECQNINKENNINYFHEQQANQSNNNLESPTIILSHNKNQRHHQIEQINQFHFNYDVDLQKLNQDQENKSRNLNLNNLNYYLSKQQSEEPLPNSKCELVLSTTPTKAQTKSQFKFKKSNLKHKNFQENILQQNLDIQSISSSSKSSFQTMQVFENIHKRKQMKYLKVINILGIASILVTLSMNLLGFFTFIENLIYQRENFKYINWIYMINVQISYSLSERNIILLNQNNFLSTTSSQHQQFMDLLNEQNQSRINLSKDYMKQLFNNTNNEIEVFNIIQKGSIIQDIYQNTQIAKQKDLPMIYSILLQIYGIYYFVSNKDPEGIIKKQNEMNYPDLNEQVQSIFSQMNEEYQNQLSEIHSLSIIYLYVITFMTLAFLISIIPSYIFAKKKQQQILKLFATFDKKQLKEILDKLANQISQFSINQKQNFSKFDSKFSNILNQTETYEEKKFNISKTQSLKYSLKKLLLGLTAIFCLCIIHPILNYFIEEKFIDNSRAIFNFNNIACVSYFTVLNSLRVRQGLAMAFLMPEKQAFSISQYQKIINQVTDQMNQLPNLIKKNLENVNSKQQHNQEIFEDFLINLFTQNTCDTIQKYSQYQNGDFLYNECNTVGKGAFQQGLINGLVYFIGVYRDYLSFAFSQNAESFQQGFNNYNKNIPAINLKQIGDEDASGLGSTLAKCINLSNLTLNLFQNKIGDEGASGLGFALEKCINLSNLTLNLSYCKIGVMGASGLSSGLAKCINLSNLILELDGNEIGDGGVSGLGSALEKCINLSNLTLNLNGNEIGDEGASGLGCALAKCINLSNLSLQLFGNKISAMGASGLGSGLAKCINLSNLTLNLRGNKISAMGASGLGSGLEKCINLSNLTLNLRGNKIGAMGASGLGSGLAKCIKLSNFTLQLNENQIGIGGALDLVSGLEKCINLSNLTLNLDGFQIGDQGASGLGSALAKCINLSNLTLNLGGNYIGDEGASGLGSGLAKCINLSNLILELDGYQIGDKGASGLGSALGKCSNLSNLTLKFSLNEIDYEDASCLGSGLAKCINLSNLTLNLRYNKIGAMGASGLGSGLAKCINLSNLTLDLRNNEIGDEGASDLGCALTKCINLSNLTIKLRYNKIGAMGVSGLGSGLAKCINLSNLTLNLRPSEIGDEGASILGSVLEKCINLSNLTFNLNNNKIGAMGASGLGSGLAKCINLSNLTLDFRDNEIGEEGASGLGSALAKCINLSNSTLKLPFNQIGAMGASGLGSGLANCINISYLTLDLHGNEIGEEGSSGLGFGLAKCIKLSNLTLSLYENQIGDQGLSSLGSGLAKCIKLSNLTLNLDANQIGAMGASGLGSCLAKCINLSNLTLDLDENQIGDEGALGLGFGLANCINLSNLTLLLIHNKIGAMGALGLGSSLAKCINLSNLKLKLKYNIIGDEGASGLIFGLAKCINLTNLALNLCENQISDEGASCYGSGLAKCITLQYLTLNLEQKQFICFGL</sequence>
<reference evidence="6" key="1">
    <citation type="journal article" date="2006" name="PLoS Biol.">
        <title>Macronuclear genome sequence of the ciliate Tetrahymena thermophila, a model eukaryote.</title>
        <authorList>
            <person name="Eisen J.A."/>
            <person name="Coyne R.S."/>
            <person name="Wu M."/>
            <person name="Wu D."/>
            <person name="Thiagarajan M."/>
            <person name="Wortman J.R."/>
            <person name="Badger J.H."/>
            <person name="Ren Q."/>
            <person name="Amedeo P."/>
            <person name="Jones K.M."/>
            <person name="Tallon L.J."/>
            <person name="Delcher A.L."/>
            <person name="Salzberg S.L."/>
            <person name="Silva J.C."/>
            <person name="Haas B.J."/>
            <person name="Majoros W.H."/>
            <person name="Farzad M."/>
            <person name="Carlton J.M."/>
            <person name="Smith R.K. Jr."/>
            <person name="Garg J."/>
            <person name="Pearlman R.E."/>
            <person name="Karrer K.M."/>
            <person name="Sun L."/>
            <person name="Manning G."/>
            <person name="Elde N.C."/>
            <person name="Turkewitz A.P."/>
            <person name="Asai D.J."/>
            <person name="Wilkes D.E."/>
            <person name="Wang Y."/>
            <person name="Cai H."/>
            <person name="Collins K."/>
            <person name="Stewart B.A."/>
            <person name="Lee S.R."/>
            <person name="Wilamowska K."/>
            <person name="Weinberg Z."/>
            <person name="Ruzzo W.L."/>
            <person name="Wloga D."/>
            <person name="Gaertig J."/>
            <person name="Frankel J."/>
            <person name="Tsao C.-C."/>
            <person name="Gorovsky M.A."/>
            <person name="Keeling P.J."/>
            <person name="Waller R.F."/>
            <person name="Patron N.J."/>
            <person name="Cherry J.M."/>
            <person name="Stover N.A."/>
            <person name="Krieger C.J."/>
            <person name="del Toro C."/>
            <person name="Ryder H.F."/>
            <person name="Williamson S.C."/>
            <person name="Barbeau R.A."/>
            <person name="Hamilton E.P."/>
            <person name="Orias E."/>
        </authorList>
    </citation>
    <scope>NUCLEOTIDE SEQUENCE [LARGE SCALE GENOMIC DNA]</scope>
    <source>
        <strain evidence="6">SB210</strain>
    </source>
</reference>
<dbReference type="GO" id="GO:0048471">
    <property type="term" value="C:perinuclear region of cytoplasm"/>
    <property type="evidence" value="ECO:0007669"/>
    <property type="project" value="TreeGrafter"/>
</dbReference>
<evidence type="ECO:0000313" key="6">
    <source>
        <dbReference type="Proteomes" id="UP000009168"/>
    </source>
</evidence>
<dbReference type="KEGG" id="tet:TTHERM_00964310"/>
<dbReference type="InterPro" id="IPR032675">
    <property type="entry name" value="LRR_dom_sf"/>
</dbReference>
<feature type="transmembrane region" description="Helical" evidence="4">
    <location>
        <begin position="880"/>
        <end position="897"/>
    </location>
</feature>
<dbReference type="GO" id="GO:0005096">
    <property type="term" value="F:GTPase activator activity"/>
    <property type="evidence" value="ECO:0007669"/>
    <property type="project" value="UniProtKB-KW"/>
</dbReference>
<keyword evidence="4 5" id="KW-0812">Transmembrane</keyword>
<keyword evidence="3" id="KW-0677">Repeat</keyword>
<evidence type="ECO:0000256" key="1">
    <source>
        <dbReference type="ARBA" id="ARBA00022468"/>
    </source>
</evidence>
<accession>Q22TT7</accession>
<keyword evidence="4" id="KW-1133">Transmembrane helix</keyword>
<dbReference type="Gene3D" id="3.80.10.10">
    <property type="entry name" value="Ribonuclease Inhibitor"/>
    <property type="match status" value="8"/>
</dbReference>
<dbReference type="Proteomes" id="UP000009168">
    <property type="component" value="Unassembled WGS sequence"/>
</dbReference>
<dbReference type="SUPFAM" id="SSF52047">
    <property type="entry name" value="RNI-like"/>
    <property type="match status" value="3"/>
</dbReference>
<keyword evidence="1" id="KW-0343">GTPase activation</keyword>
<dbReference type="GO" id="GO:0031267">
    <property type="term" value="F:small GTPase binding"/>
    <property type="evidence" value="ECO:0007669"/>
    <property type="project" value="TreeGrafter"/>
</dbReference>
<dbReference type="SMART" id="SM00368">
    <property type="entry name" value="LRR_RI"/>
    <property type="match status" value="21"/>
</dbReference>
<feature type="transmembrane region" description="Helical" evidence="4">
    <location>
        <begin position="748"/>
        <end position="772"/>
    </location>
</feature>